<feature type="binding site" evidence="6">
    <location>
        <position position="169"/>
    </location>
    <ligand>
        <name>Mg(2+)</name>
        <dbReference type="ChEBI" id="CHEBI:18420"/>
        <label>1</label>
    </ligand>
</feature>
<evidence type="ECO:0000313" key="9">
    <source>
        <dbReference type="EMBL" id="SHE48024.1"/>
    </source>
</evidence>
<organism evidence="9 10">
    <name type="scientific">Caloramator proteoclasticus DSM 10124</name>
    <dbReference type="NCBI Taxonomy" id="1121262"/>
    <lineage>
        <taxon>Bacteria</taxon>
        <taxon>Bacillati</taxon>
        <taxon>Bacillota</taxon>
        <taxon>Clostridia</taxon>
        <taxon>Eubacteriales</taxon>
        <taxon>Clostridiaceae</taxon>
        <taxon>Caloramator</taxon>
    </lineage>
</organism>
<feature type="site" description="Transition state stabilizer" evidence="7">
    <location>
        <position position="171"/>
    </location>
</feature>
<feature type="active site" evidence="5">
    <location>
        <position position="129"/>
    </location>
</feature>
<dbReference type="GO" id="GO:0003677">
    <property type="term" value="F:DNA binding"/>
    <property type="evidence" value="ECO:0007669"/>
    <property type="project" value="InterPro"/>
</dbReference>
<comment type="similarity">
    <text evidence="1">Belongs to the DNA repair enzymes AP/ExoA family.</text>
</comment>
<feature type="site" description="Interaction with DNA substrate" evidence="7">
    <location>
        <position position="266"/>
    </location>
</feature>
<dbReference type="EMBL" id="FQVG01000005">
    <property type="protein sequence ID" value="SHE48024.1"/>
    <property type="molecule type" value="Genomic_DNA"/>
</dbReference>
<sequence length="276" mass="32944">MPFLLSIYLVTLIYNFDWGDDMRIYSWNVNGLRAIAQKNFFEWIKEENPDILCIQETKLQENQLKDELKNIEGYFSYFSFADKKGYSGVATYTKIQPNEVKYGIGIEEFDKEGRIVITEFNEFTLLNIYFPNGQMSDERLDYKLRFYDAVLDYCNSEVEKGKRLIICGDYNTAHREIDLKNPKANEKYSGFLPIERAWIDKFIENGYIDTFRYFYPEKVEYTWWSYKFKAREKNIGWRIDYHFVSKNFIDKVKDVKILTDVMGSDHCPIMIEVEGE</sequence>
<dbReference type="PROSITE" id="PS00726">
    <property type="entry name" value="AP_NUCLEASE_F1_1"/>
    <property type="match status" value="1"/>
</dbReference>
<evidence type="ECO:0000259" key="8">
    <source>
        <dbReference type="Pfam" id="PF03372"/>
    </source>
</evidence>
<feature type="domain" description="Endonuclease/exonuclease/phosphatase" evidence="8">
    <location>
        <begin position="26"/>
        <end position="266"/>
    </location>
</feature>
<keyword evidence="6" id="KW-0464">Manganese</keyword>
<dbReference type="NCBIfam" id="TIGR00195">
    <property type="entry name" value="exoDNase_III"/>
    <property type="match status" value="1"/>
</dbReference>
<dbReference type="SUPFAM" id="SSF56219">
    <property type="entry name" value="DNase I-like"/>
    <property type="match status" value="1"/>
</dbReference>
<evidence type="ECO:0000256" key="7">
    <source>
        <dbReference type="PIRSR" id="PIRSR604808-3"/>
    </source>
</evidence>
<dbReference type="NCBIfam" id="TIGR00633">
    <property type="entry name" value="xth"/>
    <property type="match status" value="1"/>
</dbReference>
<feature type="binding site" evidence="6">
    <location>
        <position position="56"/>
    </location>
    <ligand>
        <name>Mg(2+)</name>
        <dbReference type="ChEBI" id="CHEBI:18420"/>
        <label>1</label>
    </ligand>
</feature>
<dbReference type="PANTHER" id="PTHR22748">
    <property type="entry name" value="AP ENDONUCLEASE"/>
    <property type="match status" value="1"/>
</dbReference>
<dbReference type="InterPro" id="IPR005135">
    <property type="entry name" value="Endo/exonuclease/phosphatase"/>
</dbReference>
<dbReference type="InterPro" id="IPR020847">
    <property type="entry name" value="AP_endonuclease_F1_BS"/>
</dbReference>
<evidence type="ECO:0000256" key="4">
    <source>
        <dbReference type="ARBA" id="ARBA00022842"/>
    </source>
</evidence>
<reference evidence="10" key="1">
    <citation type="submission" date="2016-11" db="EMBL/GenBank/DDBJ databases">
        <authorList>
            <person name="Varghese N."/>
            <person name="Submissions S."/>
        </authorList>
    </citation>
    <scope>NUCLEOTIDE SEQUENCE [LARGE SCALE GENOMIC DNA]</scope>
    <source>
        <strain evidence="10">DSM 10124</strain>
    </source>
</reference>
<gene>
    <name evidence="9" type="ORF">SAMN02746091_00480</name>
</gene>
<dbReference type="Proteomes" id="UP000184423">
    <property type="component" value="Unassembled WGS sequence"/>
</dbReference>
<dbReference type="PROSITE" id="PS51435">
    <property type="entry name" value="AP_NUCLEASE_F1_4"/>
    <property type="match status" value="1"/>
</dbReference>
<dbReference type="InterPro" id="IPR004808">
    <property type="entry name" value="AP_endonuc_1"/>
</dbReference>
<accession>A0A1M4TUF2</accession>
<dbReference type="AlphaFoldDB" id="A0A1M4TUF2"/>
<feature type="binding site" evidence="6">
    <location>
        <position position="28"/>
    </location>
    <ligand>
        <name>Mg(2+)</name>
        <dbReference type="ChEBI" id="CHEBI:18420"/>
        <label>1</label>
    </ligand>
</feature>
<dbReference type="PANTHER" id="PTHR22748:SF6">
    <property type="entry name" value="DNA-(APURINIC OR APYRIMIDINIC SITE) ENDONUCLEASE"/>
    <property type="match status" value="1"/>
</dbReference>
<keyword evidence="3" id="KW-0378">Hydrolase</keyword>
<dbReference type="GO" id="GO:0006284">
    <property type="term" value="P:base-excision repair"/>
    <property type="evidence" value="ECO:0007669"/>
    <property type="project" value="TreeGrafter"/>
</dbReference>
<evidence type="ECO:0000256" key="1">
    <source>
        <dbReference type="ARBA" id="ARBA00007092"/>
    </source>
</evidence>
<evidence type="ECO:0000256" key="3">
    <source>
        <dbReference type="ARBA" id="ARBA00022801"/>
    </source>
</evidence>
<dbReference type="GO" id="GO:0008081">
    <property type="term" value="F:phosphoric diester hydrolase activity"/>
    <property type="evidence" value="ECO:0007669"/>
    <property type="project" value="TreeGrafter"/>
</dbReference>
<protein>
    <submittedName>
        <fullName evidence="9">Exodeoxyribonuclease-3</fullName>
    </submittedName>
</protein>
<feature type="active site" description="Proton acceptor" evidence="5">
    <location>
        <position position="266"/>
    </location>
</feature>
<feature type="binding site" evidence="6">
    <location>
        <position position="265"/>
    </location>
    <ligand>
        <name>Mg(2+)</name>
        <dbReference type="ChEBI" id="CHEBI:18420"/>
        <label>1</label>
    </ligand>
</feature>
<dbReference type="GO" id="GO:0046872">
    <property type="term" value="F:metal ion binding"/>
    <property type="evidence" value="ECO:0007669"/>
    <property type="project" value="UniProtKB-KW"/>
</dbReference>
<feature type="active site" description="Proton donor/acceptor" evidence="5">
    <location>
        <position position="169"/>
    </location>
</feature>
<comment type="cofactor">
    <cofactor evidence="6">
        <name>Mg(2+)</name>
        <dbReference type="ChEBI" id="CHEBI:18420"/>
    </cofactor>
    <cofactor evidence="6">
        <name>Mn(2+)</name>
        <dbReference type="ChEBI" id="CHEBI:29035"/>
    </cofactor>
    <text evidence="6">Probably binds two magnesium or manganese ions per subunit.</text>
</comment>
<proteinExistence type="inferred from homology"/>
<dbReference type="Pfam" id="PF03372">
    <property type="entry name" value="Exo_endo_phos"/>
    <property type="match status" value="1"/>
</dbReference>
<dbReference type="FunFam" id="3.60.10.10:FF:000026">
    <property type="entry name" value="Exodeoxyribonuclease III"/>
    <property type="match status" value="1"/>
</dbReference>
<feature type="site" description="Important for catalytic activity" evidence="7">
    <location>
        <position position="240"/>
    </location>
</feature>
<name>A0A1M4TUF2_9CLOT</name>
<evidence type="ECO:0000313" key="10">
    <source>
        <dbReference type="Proteomes" id="UP000184423"/>
    </source>
</evidence>
<keyword evidence="2 6" id="KW-0479">Metal-binding</keyword>
<evidence type="ECO:0000256" key="6">
    <source>
        <dbReference type="PIRSR" id="PIRSR604808-2"/>
    </source>
</evidence>
<feature type="binding site" evidence="6">
    <location>
        <position position="171"/>
    </location>
    <ligand>
        <name>Mg(2+)</name>
        <dbReference type="ChEBI" id="CHEBI:18420"/>
        <label>1</label>
    </ligand>
</feature>
<dbReference type="InterPro" id="IPR036691">
    <property type="entry name" value="Endo/exonu/phosph_ase_sf"/>
</dbReference>
<dbReference type="GO" id="GO:0003906">
    <property type="term" value="F:DNA-(apurinic or apyrimidinic site) endonuclease activity"/>
    <property type="evidence" value="ECO:0007669"/>
    <property type="project" value="TreeGrafter"/>
</dbReference>
<feature type="binding site" evidence="6">
    <location>
        <position position="266"/>
    </location>
    <ligand>
        <name>Mg(2+)</name>
        <dbReference type="ChEBI" id="CHEBI:18420"/>
        <label>1</label>
    </ligand>
</feature>
<keyword evidence="10" id="KW-1185">Reference proteome</keyword>
<keyword evidence="4 6" id="KW-0460">Magnesium</keyword>
<dbReference type="CDD" id="cd09085">
    <property type="entry name" value="Mth212-like_AP-endo"/>
    <property type="match status" value="1"/>
</dbReference>
<dbReference type="GO" id="GO:0008311">
    <property type="term" value="F:double-stranded DNA 3'-5' DNA exonuclease activity"/>
    <property type="evidence" value="ECO:0007669"/>
    <property type="project" value="TreeGrafter"/>
</dbReference>
<evidence type="ECO:0000256" key="5">
    <source>
        <dbReference type="PIRSR" id="PIRSR604808-1"/>
    </source>
</evidence>
<evidence type="ECO:0000256" key="2">
    <source>
        <dbReference type="ARBA" id="ARBA00022723"/>
    </source>
</evidence>
<dbReference type="Gene3D" id="3.60.10.10">
    <property type="entry name" value="Endonuclease/exonuclease/phosphatase"/>
    <property type="match status" value="1"/>
</dbReference>